<gene>
    <name evidence="2" type="ORF">DSM107003_43990</name>
</gene>
<evidence type="ECO:0000313" key="2">
    <source>
        <dbReference type="EMBL" id="RUS93343.1"/>
    </source>
</evidence>
<keyword evidence="1" id="KW-0472">Membrane</keyword>
<keyword evidence="1" id="KW-0812">Transmembrane</keyword>
<comment type="caution">
    <text evidence="2">The sequence shown here is derived from an EMBL/GenBank/DDBJ whole genome shotgun (WGS) entry which is preliminary data.</text>
</comment>
<accession>A0A433UHI7</accession>
<evidence type="ECO:0000256" key="1">
    <source>
        <dbReference type="SAM" id="Phobius"/>
    </source>
</evidence>
<protein>
    <submittedName>
        <fullName evidence="2">Uncharacterized protein</fullName>
    </submittedName>
</protein>
<feature type="transmembrane region" description="Helical" evidence="1">
    <location>
        <begin position="47"/>
        <end position="65"/>
    </location>
</feature>
<reference evidence="2 3" key="1">
    <citation type="journal article" date="2019" name="Genome Biol. Evol.">
        <title>Day and night: Metabolic profiles and evolutionary relationships of six axenic non-marine cyanobacteria.</title>
        <authorList>
            <person name="Will S.E."/>
            <person name="Henke P."/>
            <person name="Boedeker C."/>
            <person name="Huang S."/>
            <person name="Brinkmann H."/>
            <person name="Rohde M."/>
            <person name="Jarek M."/>
            <person name="Friedl T."/>
            <person name="Seufert S."/>
            <person name="Schumacher M."/>
            <person name="Overmann J."/>
            <person name="Neumann-Schaal M."/>
            <person name="Petersen J."/>
        </authorList>
    </citation>
    <scope>NUCLEOTIDE SEQUENCE [LARGE SCALE GENOMIC DNA]</scope>
    <source>
        <strain evidence="2 3">SAG 1403-4b</strain>
    </source>
</reference>
<name>A0A433UHI7_ANAVA</name>
<sequence length="333" mass="38992">MNLHSEVILNLALTSLIGLWLIWQAIKINSNIDIFQIVVNWFRDRPIILPSLVFLIFPFLFAYIFQDLPNCSTADINKLTINNAISDKVLEKILLILTTVTSFLIGNRALESFRKIQGQKKVAKIIIVSMEGHLDNLEEILKYLNENLSESLMHRIDNKVNQIRKNYIYESALKEVGILASKHIDIISKSSIALNSILDETPRVYDMQKKFQDRKSKTYVRLGIEKIVINIKLDIMVLSREILQDNERFNTYRKIVKDKYSQIKVHINNYNIFDDPEQIEVNYHYLYDPKETEKILGRIETLFCEYGLLTELDDSYNKKKIEFDALWQDQELG</sequence>
<dbReference type="AlphaFoldDB" id="A0A433UHI7"/>
<keyword evidence="1" id="KW-1133">Transmembrane helix</keyword>
<dbReference type="OrthoDB" id="9831474at2"/>
<proteinExistence type="predicted"/>
<feature type="transmembrane region" description="Helical" evidence="1">
    <location>
        <begin position="6"/>
        <end position="26"/>
    </location>
</feature>
<dbReference type="Proteomes" id="UP000276103">
    <property type="component" value="Unassembled WGS sequence"/>
</dbReference>
<evidence type="ECO:0000313" key="3">
    <source>
        <dbReference type="Proteomes" id="UP000276103"/>
    </source>
</evidence>
<keyword evidence="3" id="KW-1185">Reference proteome</keyword>
<organism evidence="2 3">
    <name type="scientific">Trichormus variabilis SAG 1403-4b</name>
    <dbReference type="NCBI Taxonomy" id="447716"/>
    <lineage>
        <taxon>Bacteria</taxon>
        <taxon>Bacillati</taxon>
        <taxon>Cyanobacteriota</taxon>
        <taxon>Cyanophyceae</taxon>
        <taxon>Nostocales</taxon>
        <taxon>Nostocaceae</taxon>
        <taxon>Trichormus</taxon>
    </lineage>
</organism>
<dbReference type="RefSeq" id="WP_127056209.1">
    <property type="nucleotide sequence ID" value="NZ_RSCM01000019.1"/>
</dbReference>
<dbReference type="EMBL" id="RSCM01000019">
    <property type="protein sequence ID" value="RUS93343.1"/>
    <property type="molecule type" value="Genomic_DNA"/>
</dbReference>